<dbReference type="EMBL" id="AWUE01020539">
    <property type="protein sequence ID" value="OMO67822.1"/>
    <property type="molecule type" value="Genomic_DNA"/>
</dbReference>
<evidence type="ECO:0000313" key="2">
    <source>
        <dbReference type="EMBL" id="OMO67822.1"/>
    </source>
</evidence>
<proteinExistence type="predicted"/>
<keyword evidence="1" id="KW-0812">Transmembrane</keyword>
<organism evidence="2 3">
    <name type="scientific">Corchorus olitorius</name>
    <dbReference type="NCBI Taxonomy" id="93759"/>
    <lineage>
        <taxon>Eukaryota</taxon>
        <taxon>Viridiplantae</taxon>
        <taxon>Streptophyta</taxon>
        <taxon>Embryophyta</taxon>
        <taxon>Tracheophyta</taxon>
        <taxon>Spermatophyta</taxon>
        <taxon>Magnoliopsida</taxon>
        <taxon>eudicotyledons</taxon>
        <taxon>Gunneridae</taxon>
        <taxon>Pentapetalae</taxon>
        <taxon>rosids</taxon>
        <taxon>malvids</taxon>
        <taxon>Malvales</taxon>
        <taxon>Malvaceae</taxon>
        <taxon>Grewioideae</taxon>
        <taxon>Apeibeae</taxon>
        <taxon>Corchorus</taxon>
    </lineage>
</organism>
<reference evidence="3" key="1">
    <citation type="submission" date="2013-09" db="EMBL/GenBank/DDBJ databases">
        <title>Corchorus olitorius genome sequencing.</title>
        <authorList>
            <person name="Alam M."/>
            <person name="Haque M.S."/>
            <person name="Islam M.S."/>
            <person name="Emdad E.M."/>
            <person name="Islam M.M."/>
            <person name="Ahmed B."/>
            <person name="Halim A."/>
            <person name="Hossen Q.M.M."/>
            <person name="Hossain M.Z."/>
            <person name="Ahmed R."/>
            <person name="Khan M.M."/>
            <person name="Islam R."/>
            <person name="Rashid M.M."/>
            <person name="Khan S.A."/>
            <person name="Rahman M.S."/>
            <person name="Alam M."/>
            <person name="Yahiya A.S."/>
            <person name="Khan M.S."/>
            <person name="Azam M.S."/>
            <person name="Haque T."/>
            <person name="Lashkar M.Z.H."/>
            <person name="Akhand A.I."/>
            <person name="Morshed G."/>
            <person name="Roy S."/>
            <person name="Uddin K.S."/>
            <person name="Rabeya T."/>
            <person name="Hossain A.S."/>
            <person name="Chowdhury A."/>
            <person name="Snigdha A.R."/>
            <person name="Mortoza M.S."/>
            <person name="Matin S.A."/>
            <person name="Hoque S.M.E."/>
            <person name="Islam M.K."/>
            <person name="Roy D.K."/>
            <person name="Haider R."/>
            <person name="Moosa M.M."/>
            <person name="Elias S.M."/>
            <person name="Hasan A.M."/>
            <person name="Jahan S."/>
            <person name="Shafiuddin M."/>
            <person name="Mahmood N."/>
            <person name="Shommy N.S."/>
        </authorList>
    </citation>
    <scope>NUCLEOTIDE SEQUENCE [LARGE SCALE GENOMIC DNA]</scope>
    <source>
        <strain evidence="3">cv. O-4</strain>
    </source>
</reference>
<sequence>MAPRFHRNAPCYLLNTALCLLSLPAHLMGLDLLYTSHQAAVTYA</sequence>
<accession>A0A1R3HBW9</accession>
<name>A0A1R3HBW9_9ROSI</name>
<comment type="caution">
    <text evidence="2">The sequence shown here is derived from an EMBL/GenBank/DDBJ whole genome shotgun (WGS) entry which is preliminary data.</text>
</comment>
<keyword evidence="1" id="KW-1133">Transmembrane helix</keyword>
<keyword evidence="3" id="KW-1185">Reference proteome</keyword>
<gene>
    <name evidence="2" type="ORF">COLO4_29983</name>
</gene>
<dbReference type="AlphaFoldDB" id="A0A1R3HBW9"/>
<keyword evidence="1" id="KW-0472">Membrane</keyword>
<evidence type="ECO:0000256" key="1">
    <source>
        <dbReference type="SAM" id="Phobius"/>
    </source>
</evidence>
<feature type="transmembrane region" description="Helical" evidence="1">
    <location>
        <begin position="12"/>
        <end position="34"/>
    </location>
</feature>
<evidence type="ECO:0000313" key="3">
    <source>
        <dbReference type="Proteomes" id="UP000187203"/>
    </source>
</evidence>
<dbReference type="Proteomes" id="UP000187203">
    <property type="component" value="Unassembled WGS sequence"/>
</dbReference>
<protein>
    <submittedName>
        <fullName evidence="2">Uncharacterized protein</fullName>
    </submittedName>
</protein>